<dbReference type="OrthoDB" id="8005861at2"/>
<sequence length="98" mass="10561">MNATVWLGLSLAFLGPPPPQPGWPDRPPSPGKPNGWVLGLIAWFLLIVTLTPLSLALSERGALSAFATECRNAGGRVTHVRAEDGRPYRCDHPERPAP</sequence>
<feature type="transmembrane region" description="Helical" evidence="1">
    <location>
        <begin position="35"/>
        <end position="57"/>
    </location>
</feature>
<dbReference type="EMBL" id="VZZK01000004">
    <property type="protein sequence ID" value="KAB1080702.1"/>
    <property type="molecule type" value="Genomic_DNA"/>
</dbReference>
<organism evidence="2 3">
    <name type="scientific">Methylobacterium soli</name>
    <dbReference type="NCBI Taxonomy" id="553447"/>
    <lineage>
        <taxon>Bacteria</taxon>
        <taxon>Pseudomonadati</taxon>
        <taxon>Pseudomonadota</taxon>
        <taxon>Alphaproteobacteria</taxon>
        <taxon>Hyphomicrobiales</taxon>
        <taxon>Methylobacteriaceae</taxon>
        <taxon>Methylobacterium</taxon>
    </lineage>
</organism>
<keyword evidence="1" id="KW-1133">Transmembrane helix</keyword>
<dbReference type="Proteomes" id="UP000474159">
    <property type="component" value="Unassembled WGS sequence"/>
</dbReference>
<evidence type="ECO:0000256" key="1">
    <source>
        <dbReference type="SAM" id="Phobius"/>
    </source>
</evidence>
<evidence type="ECO:0000313" key="2">
    <source>
        <dbReference type="EMBL" id="KAB1080702.1"/>
    </source>
</evidence>
<dbReference type="AlphaFoldDB" id="A0A6L3T3H9"/>
<keyword evidence="3" id="KW-1185">Reference proteome</keyword>
<dbReference type="RefSeq" id="WP_150998120.1">
    <property type="nucleotide sequence ID" value="NZ_BPQY01000119.1"/>
</dbReference>
<proteinExistence type="predicted"/>
<gene>
    <name evidence="2" type="ORF">F6X53_05885</name>
</gene>
<keyword evidence="1" id="KW-0812">Transmembrane</keyword>
<keyword evidence="1" id="KW-0472">Membrane</keyword>
<protein>
    <submittedName>
        <fullName evidence="2">Uncharacterized protein</fullName>
    </submittedName>
</protein>
<evidence type="ECO:0000313" key="3">
    <source>
        <dbReference type="Proteomes" id="UP000474159"/>
    </source>
</evidence>
<name>A0A6L3T3H9_9HYPH</name>
<accession>A0A6L3T3H9</accession>
<reference evidence="2 3" key="1">
    <citation type="submission" date="2019-09" db="EMBL/GenBank/DDBJ databases">
        <title>YIM 48816 draft genome.</title>
        <authorList>
            <person name="Jiang L."/>
        </authorList>
    </citation>
    <scope>NUCLEOTIDE SEQUENCE [LARGE SCALE GENOMIC DNA]</scope>
    <source>
        <strain evidence="2 3">YIM 48816</strain>
    </source>
</reference>
<comment type="caution">
    <text evidence="2">The sequence shown here is derived from an EMBL/GenBank/DDBJ whole genome shotgun (WGS) entry which is preliminary data.</text>
</comment>